<accession>A0A0K2UV33</accession>
<dbReference type="EMBL" id="HACA01024782">
    <property type="protein sequence ID" value="CDW42143.1"/>
    <property type="molecule type" value="Transcribed_RNA"/>
</dbReference>
<proteinExistence type="predicted"/>
<name>A0A0K2UV33_LEPSM</name>
<dbReference type="AlphaFoldDB" id="A0A0K2UV33"/>
<organism evidence="1">
    <name type="scientific">Lepeophtheirus salmonis</name>
    <name type="common">Salmon louse</name>
    <name type="synonym">Caligus salmonis</name>
    <dbReference type="NCBI Taxonomy" id="72036"/>
    <lineage>
        <taxon>Eukaryota</taxon>
        <taxon>Metazoa</taxon>
        <taxon>Ecdysozoa</taxon>
        <taxon>Arthropoda</taxon>
        <taxon>Crustacea</taxon>
        <taxon>Multicrustacea</taxon>
        <taxon>Hexanauplia</taxon>
        <taxon>Copepoda</taxon>
        <taxon>Siphonostomatoida</taxon>
        <taxon>Caligidae</taxon>
        <taxon>Lepeophtheirus</taxon>
    </lineage>
</organism>
<reference evidence="1" key="1">
    <citation type="submission" date="2014-05" db="EMBL/GenBank/DDBJ databases">
        <authorList>
            <person name="Chronopoulou M."/>
        </authorList>
    </citation>
    <scope>NUCLEOTIDE SEQUENCE</scope>
    <source>
        <tissue evidence="1">Whole organism</tissue>
    </source>
</reference>
<protein>
    <submittedName>
        <fullName evidence="1">Uncharacterized protein</fullName>
    </submittedName>
</protein>
<sequence>KERRSKDIFLFWQTLLHIFYERDRGTPLRSKVEEIILQKFGLTLMKADLRYPLLKSGIHSRKSHLHDVCNKVQRSIPIHKYGQCHQDGR</sequence>
<feature type="non-terminal residue" evidence="1">
    <location>
        <position position="1"/>
    </location>
</feature>
<evidence type="ECO:0000313" key="1">
    <source>
        <dbReference type="EMBL" id="CDW42143.1"/>
    </source>
</evidence>